<dbReference type="EMBL" id="CP041235">
    <property type="protein sequence ID" value="QOP44256.1"/>
    <property type="molecule type" value="Genomic_DNA"/>
</dbReference>
<gene>
    <name evidence="2" type="ORF">FJR45_09995</name>
</gene>
<dbReference type="KEGG" id="ssei:FJR45_09995"/>
<evidence type="ECO:0000256" key="1">
    <source>
        <dbReference type="SAM" id="Coils"/>
    </source>
</evidence>
<dbReference type="Gene3D" id="1.20.5.340">
    <property type="match status" value="1"/>
</dbReference>
<name>A0A7M1B413_9BACT</name>
<protein>
    <recommendedName>
        <fullName evidence="4">Cell division protein ZapB</fullName>
    </recommendedName>
</protein>
<dbReference type="AlphaFoldDB" id="A0A7M1B413"/>
<keyword evidence="3" id="KW-1185">Reference proteome</keyword>
<evidence type="ECO:0000313" key="2">
    <source>
        <dbReference type="EMBL" id="QOP44256.1"/>
    </source>
</evidence>
<organism evidence="2 3">
    <name type="scientific">Sulfurimonas sediminis</name>
    <dbReference type="NCBI Taxonomy" id="2590020"/>
    <lineage>
        <taxon>Bacteria</taxon>
        <taxon>Pseudomonadati</taxon>
        <taxon>Campylobacterota</taxon>
        <taxon>Epsilonproteobacteria</taxon>
        <taxon>Campylobacterales</taxon>
        <taxon>Sulfurimonadaceae</taxon>
        <taxon>Sulfurimonas</taxon>
    </lineage>
</organism>
<reference evidence="2 3" key="1">
    <citation type="submission" date="2019-06" db="EMBL/GenBank/DDBJ databases">
        <title>Sulfurimonas gotlandica sp. nov., a chemoautotrophic and psychrotolerant epsilonproteobacterium isolated from a pelagic redoxcline, and an emended description of the genus Sulfurimonas.</title>
        <authorList>
            <person name="Wang S."/>
            <person name="Jiang L."/>
            <person name="Shao Z."/>
        </authorList>
    </citation>
    <scope>NUCLEOTIDE SEQUENCE [LARGE SCALE GENOMIC DNA]</scope>
    <source>
        <strain evidence="2 3">S2-6</strain>
    </source>
</reference>
<dbReference type="Proteomes" id="UP000593719">
    <property type="component" value="Chromosome"/>
</dbReference>
<keyword evidence="1" id="KW-0175">Coiled coil</keyword>
<evidence type="ECO:0008006" key="4">
    <source>
        <dbReference type="Google" id="ProtNLM"/>
    </source>
</evidence>
<dbReference type="RefSeq" id="WP_193150411.1">
    <property type="nucleotide sequence ID" value="NZ_CP041235.1"/>
</dbReference>
<proteinExistence type="predicted"/>
<evidence type="ECO:0000313" key="3">
    <source>
        <dbReference type="Proteomes" id="UP000593719"/>
    </source>
</evidence>
<feature type="coiled-coil region" evidence="1">
    <location>
        <begin position="7"/>
        <end position="69"/>
    </location>
</feature>
<accession>A0A7M1B413</accession>
<sequence length="75" mass="8699">MDNQTTLNKLSEKVSTILEKYHALKSENEMMRNEIVTLKADCALKNQEIERLHEENAQKDIEIEEIVNKIESILG</sequence>